<feature type="domain" description="PAS" evidence="1">
    <location>
        <begin position="1"/>
        <end position="43"/>
    </location>
</feature>
<dbReference type="STRING" id="314344.AL013_07015"/>
<dbReference type="InterPro" id="IPR043128">
    <property type="entry name" value="Rev_trsase/Diguanyl_cyclase"/>
</dbReference>
<dbReference type="Pfam" id="PF13426">
    <property type="entry name" value="PAS_9"/>
    <property type="match status" value="1"/>
</dbReference>
<name>Q0F127_9PROT</name>
<dbReference type="PROSITE" id="PS50112">
    <property type="entry name" value="PAS"/>
    <property type="match status" value="1"/>
</dbReference>
<dbReference type="NCBIfam" id="TIGR00229">
    <property type="entry name" value="sensory_box"/>
    <property type="match status" value="1"/>
</dbReference>
<dbReference type="PROSITE" id="PS50883">
    <property type="entry name" value="EAL"/>
    <property type="match status" value="1"/>
</dbReference>
<dbReference type="SMART" id="SM00267">
    <property type="entry name" value="GGDEF"/>
    <property type="match status" value="1"/>
</dbReference>
<dbReference type="Proteomes" id="UP000005297">
    <property type="component" value="Unassembled WGS sequence"/>
</dbReference>
<dbReference type="NCBIfam" id="TIGR00254">
    <property type="entry name" value="GGDEF"/>
    <property type="match status" value="1"/>
</dbReference>
<dbReference type="SMART" id="SM00052">
    <property type="entry name" value="EAL"/>
    <property type="match status" value="1"/>
</dbReference>
<feature type="domain" description="EAL" evidence="2">
    <location>
        <begin position="272"/>
        <end position="526"/>
    </location>
</feature>
<dbReference type="eggNOG" id="COG5001">
    <property type="taxonomic scope" value="Bacteria"/>
</dbReference>
<dbReference type="InterPro" id="IPR052155">
    <property type="entry name" value="Biofilm_reg_signaling"/>
</dbReference>
<protein>
    <submittedName>
        <fullName evidence="4">Uncharacterized protein</fullName>
    </submittedName>
</protein>
<dbReference type="SUPFAM" id="SSF55073">
    <property type="entry name" value="Nucleotide cyclase"/>
    <property type="match status" value="1"/>
</dbReference>
<gene>
    <name evidence="4" type="ORF">SPV1_11546</name>
</gene>
<dbReference type="CDD" id="cd01948">
    <property type="entry name" value="EAL"/>
    <property type="match status" value="1"/>
</dbReference>
<dbReference type="InParanoid" id="Q0F127"/>
<keyword evidence="5" id="KW-1185">Reference proteome</keyword>
<dbReference type="Gene3D" id="3.20.20.450">
    <property type="entry name" value="EAL domain"/>
    <property type="match status" value="1"/>
</dbReference>
<accession>Q0F127</accession>
<evidence type="ECO:0000259" key="2">
    <source>
        <dbReference type="PROSITE" id="PS50883"/>
    </source>
</evidence>
<dbReference type="PANTHER" id="PTHR44757">
    <property type="entry name" value="DIGUANYLATE CYCLASE DGCP"/>
    <property type="match status" value="1"/>
</dbReference>
<dbReference type="EMBL" id="AATS01000003">
    <property type="protein sequence ID" value="EAU55364.1"/>
    <property type="molecule type" value="Genomic_DNA"/>
</dbReference>
<evidence type="ECO:0000259" key="1">
    <source>
        <dbReference type="PROSITE" id="PS50112"/>
    </source>
</evidence>
<dbReference type="HOGENOM" id="CLU_000445_70_50_0"/>
<proteinExistence type="predicted"/>
<dbReference type="InterPro" id="IPR000014">
    <property type="entry name" value="PAS"/>
</dbReference>
<dbReference type="FunFam" id="3.20.20.450:FF:000001">
    <property type="entry name" value="Cyclic di-GMP phosphodiesterase yahA"/>
    <property type="match status" value="1"/>
</dbReference>
<evidence type="ECO:0000313" key="5">
    <source>
        <dbReference type="Proteomes" id="UP000005297"/>
    </source>
</evidence>
<dbReference type="InterPro" id="IPR035919">
    <property type="entry name" value="EAL_sf"/>
</dbReference>
<dbReference type="InterPro" id="IPR029787">
    <property type="entry name" value="Nucleotide_cyclase"/>
</dbReference>
<dbReference type="CDD" id="cd01949">
    <property type="entry name" value="GGDEF"/>
    <property type="match status" value="1"/>
</dbReference>
<dbReference type="SUPFAM" id="SSF141868">
    <property type="entry name" value="EAL domain-like"/>
    <property type="match status" value="1"/>
</dbReference>
<evidence type="ECO:0000313" key="4">
    <source>
        <dbReference type="EMBL" id="EAU55364.1"/>
    </source>
</evidence>
<dbReference type="CDD" id="cd00130">
    <property type="entry name" value="PAS"/>
    <property type="match status" value="1"/>
</dbReference>
<dbReference type="AlphaFoldDB" id="Q0F127"/>
<dbReference type="FunCoup" id="Q0F127">
    <property type="interactions" value="268"/>
</dbReference>
<feature type="domain" description="GGDEF" evidence="3">
    <location>
        <begin position="130"/>
        <end position="263"/>
    </location>
</feature>
<dbReference type="PANTHER" id="PTHR44757:SF2">
    <property type="entry name" value="BIOFILM ARCHITECTURE MAINTENANCE PROTEIN MBAA"/>
    <property type="match status" value="1"/>
</dbReference>
<comment type="caution">
    <text evidence="4">The sequence shown here is derived from an EMBL/GenBank/DDBJ whole genome shotgun (WGS) entry which is preliminary data.</text>
</comment>
<evidence type="ECO:0000259" key="3">
    <source>
        <dbReference type="PROSITE" id="PS50887"/>
    </source>
</evidence>
<dbReference type="Gene3D" id="3.30.450.20">
    <property type="entry name" value="PAS domain"/>
    <property type="match status" value="1"/>
</dbReference>
<dbReference type="Gene3D" id="3.30.70.270">
    <property type="match status" value="1"/>
</dbReference>
<dbReference type="InterPro" id="IPR000160">
    <property type="entry name" value="GGDEF_dom"/>
</dbReference>
<dbReference type="InterPro" id="IPR035965">
    <property type="entry name" value="PAS-like_dom_sf"/>
</dbReference>
<dbReference type="PROSITE" id="PS50887">
    <property type="entry name" value="GGDEF"/>
    <property type="match status" value="1"/>
</dbReference>
<dbReference type="Pfam" id="PF00563">
    <property type="entry name" value="EAL"/>
    <property type="match status" value="1"/>
</dbReference>
<dbReference type="Pfam" id="PF00990">
    <property type="entry name" value="GGDEF"/>
    <property type="match status" value="1"/>
</dbReference>
<organism evidence="4 5">
    <name type="scientific">Mariprofundus ferrooxydans PV-1</name>
    <dbReference type="NCBI Taxonomy" id="314345"/>
    <lineage>
        <taxon>Bacteria</taxon>
        <taxon>Pseudomonadati</taxon>
        <taxon>Pseudomonadota</taxon>
        <taxon>Candidatius Mariprofundia</taxon>
        <taxon>Mariprofundales</taxon>
        <taxon>Mariprofundaceae</taxon>
        <taxon>Mariprofundus</taxon>
    </lineage>
</organism>
<dbReference type="SUPFAM" id="SSF55785">
    <property type="entry name" value="PYP-like sensor domain (PAS domain)"/>
    <property type="match status" value="1"/>
</dbReference>
<dbReference type="InterPro" id="IPR001633">
    <property type="entry name" value="EAL_dom"/>
</dbReference>
<reference evidence="4 5" key="1">
    <citation type="submission" date="2006-09" db="EMBL/GenBank/DDBJ databases">
        <authorList>
            <person name="Emerson D."/>
            <person name="Ferriera S."/>
            <person name="Johnson J."/>
            <person name="Kravitz S."/>
            <person name="Halpern A."/>
            <person name="Remington K."/>
            <person name="Beeson K."/>
            <person name="Tran B."/>
            <person name="Rogers Y.-H."/>
            <person name="Friedman R."/>
            <person name="Venter J.C."/>
        </authorList>
    </citation>
    <scope>NUCLEOTIDE SEQUENCE [LARGE SCALE GENOMIC DNA]</scope>
    <source>
        <strain evidence="4 5">PV-1</strain>
    </source>
</reference>
<sequence>MVTDHAHRIIRVNPAFTTLTGYSAERITGSLASELYLLPEGMEREVLKKEAVWSGNVSIKKENGEILQGLQTTVSTTVEDGGLARYIHIIKPADAATQEGSYDQNTNLPDRNMFQHILAQEQENAKRKHFQLGVLYIDIDHFKVINDSFGYLKGNLLLGQVAERFKALLRGNDLIASLGGNRFVVLLTGLAHPEDATIVTLKLMQALESGFCIDNHEVVMTISTGIAIFPGDGDDSEALLQSAEQSMYSVKADGGNNYQFFKASTQSSAINRLNMESEMRKAIERGEFVLHYQPQINATSGHVVGMEALIRWQHPERGMIPPYHFISVAEETGMIVPIGEWVMYEACRQNKAWHDAGLAELKVAVNLSARQFSDRKLLDKVRHALKQSGLNPAFLELEITESVIMKDIEATIALLEEIASMGLSLAIDDFGTGYSSLNYLKRFPIDKLKIDKSFIDDVISSEDDGKIVEAIIGLSHNLKLNVICEGVEDAEQFAWLQERQCNEIQGYYFSKPLPADEFEAFVRSRNAIF</sequence>